<sequence>MKVPDTRQMELACADHDSGEASATTQSADDDLMRRIDKVIGDTVCNVRPYLNRMVKDVERLLEGSFIRTPSSNVLDDMIEGLEKDIRKFVNEVRALKRWSQPHPPRSSTNHFR</sequence>
<comment type="caution">
    <text evidence="1">The sequence shown here is derived from an EMBL/GenBank/DDBJ whole genome shotgun (WGS) entry which is preliminary data.</text>
</comment>
<reference evidence="1 2" key="1">
    <citation type="journal article" date="2017" name="ISME J.">
        <title>Energy and carbon metabolisms in a deep terrestrial subsurface fluid microbial community.</title>
        <authorList>
            <person name="Momper L."/>
            <person name="Jungbluth S.P."/>
            <person name="Lee M.D."/>
            <person name="Amend J.P."/>
        </authorList>
    </citation>
    <scope>NUCLEOTIDE SEQUENCE [LARGE SCALE GENOMIC DNA]</scope>
    <source>
        <strain evidence="1">SURF_17</strain>
    </source>
</reference>
<dbReference type="EMBL" id="QZKI01000063">
    <property type="protein sequence ID" value="RJP70944.1"/>
    <property type="molecule type" value="Genomic_DNA"/>
</dbReference>
<dbReference type="AlphaFoldDB" id="A0A419EZQ8"/>
<proteinExistence type="predicted"/>
<protein>
    <submittedName>
        <fullName evidence="1">Uncharacterized protein</fullName>
    </submittedName>
</protein>
<evidence type="ECO:0000313" key="2">
    <source>
        <dbReference type="Proteomes" id="UP000285961"/>
    </source>
</evidence>
<organism evidence="1 2">
    <name type="scientific">Candidatus Abyssobacteria bacterium SURF_17</name>
    <dbReference type="NCBI Taxonomy" id="2093361"/>
    <lineage>
        <taxon>Bacteria</taxon>
        <taxon>Pseudomonadati</taxon>
        <taxon>Candidatus Hydrogenedentota</taxon>
        <taxon>Candidatus Abyssobacteria</taxon>
    </lineage>
</organism>
<dbReference type="Proteomes" id="UP000285961">
    <property type="component" value="Unassembled WGS sequence"/>
</dbReference>
<accession>A0A419EZQ8</accession>
<name>A0A419EZQ8_9BACT</name>
<gene>
    <name evidence="1" type="ORF">C4532_08405</name>
</gene>
<evidence type="ECO:0000313" key="1">
    <source>
        <dbReference type="EMBL" id="RJP70944.1"/>
    </source>
</evidence>